<accession>A0A426XK25</accession>
<gene>
    <name evidence="2" type="ORF">B296_00043456</name>
</gene>
<organism evidence="2 3">
    <name type="scientific">Ensete ventricosum</name>
    <name type="common">Abyssinian banana</name>
    <name type="synonym">Musa ensete</name>
    <dbReference type="NCBI Taxonomy" id="4639"/>
    <lineage>
        <taxon>Eukaryota</taxon>
        <taxon>Viridiplantae</taxon>
        <taxon>Streptophyta</taxon>
        <taxon>Embryophyta</taxon>
        <taxon>Tracheophyta</taxon>
        <taxon>Spermatophyta</taxon>
        <taxon>Magnoliopsida</taxon>
        <taxon>Liliopsida</taxon>
        <taxon>Zingiberales</taxon>
        <taxon>Musaceae</taxon>
        <taxon>Ensete</taxon>
    </lineage>
</organism>
<dbReference type="Proteomes" id="UP000287651">
    <property type="component" value="Unassembled WGS sequence"/>
</dbReference>
<protein>
    <submittedName>
        <fullName evidence="2">Uncharacterized protein</fullName>
    </submittedName>
</protein>
<evidence type="ECO:0000313" key="3">
    <source>
        <dbReference type="Proteomes" id="UP000287651"/>
    </source>
</evidence>
<comment type="caution">
    <text evidence="2">The sequence shown here is derived from an EMBL/GenBank/DDBJ whole genome shotgun (WGS) entry which is preliminary data.</text>
</comment>
<proteinExistence type="predicted"/>
<dbReference type="EMBL" id="AMZH03019844">
    <property type="protein sequence ID" value="RRT39824.1"/>
    <property type="molecule type" value="Genomic_DNA"/>
</dbReference>
<dbReference type="AlphaFoldDB" id="A0A426XK25"/>
<feature type="compositionally biased region" description="Basic residues" evidence="1">
    <location>
        <begin position="23"/>
        <end position="40"/>
    </location>
</feature>
<feature type="region of interest" description="Disordered" evidence="1">
    <location>
        <begin position="1"/>
        <end position="47"/>
    </location>
</feature>
<evidence type="ECO:0000256" key="1">
    <source>
        <dbReference type="SAM" id="MobiDB-lite"/>
    </source>
</evidence>
<reference evidence="2 3" key="1">
    <citation type="journal article" date="2014" name="Agronomy (Basel)">
        <title>A Draft Genome Sequence for Ensete ventricosum, the Drought-Tolerant Tree Against Hunger.</title>
        <authorList>
            <person name="Harrison J."/>
            <person name="Moore K.A."/>
            <person name="Paszkiewicz K."/>
            <person name="Jones T."/>
            <person name="Grant M."/>
            <person name="Ambacheew D."/>
            <person name="Muzemil S."/>
            <person name="Studholme D.J."/>
        </authorList>
    </citation>
    <scope>NUCLEOTIDE SEQUENCE [LARGE SCALE GENOMIC DNA]</scope>
</reference>
<sequence length="131" mass="15290">MESKNSDQASIGAEGQGVPCGRTQRRKRRRRGLRGRRRRGKGEIWRRKTWHRPDLRAESGGRGGEEGRVRSFMSRKRPGEPFSFGLSTHSFNLNAKECKWGGCRWVIEIRVLSRSCSVDESLRWLFWPHHD</sequence>
<evidence type="ECO:0000313" key="2">
    <source>
        <dbReference type="EMBL" id="RRT39824.1"/>
    </source>
</evidence>
<name>A0A426XK25_ENSVE</name>